<gene>
    <name evidence="1" type="ORF">SAMN05444267_101185</name>
</gene>
<accession>A0A1M6XQ35</accession>
<reference evidence="2" key="1">
    <citation type="submission" date="2016-11" db="EMBL/GenBank/DDBJ databases">
        <authorList>
            <person name="Varghese N."/>
            <person name="Submissions S."/>
        </authorList>
    </citation>
    <scope>NUCLEOTIDE SEQUENCE [LARGE SCALE GENOMIC DNA]</scope>
    <source>
        <strain evidence="2">DSM 26899</strain>
    </source>
</reference>
<sequence>MGKEIQKLKRLIDENLNKSKNQIRMIFGVPSKKSDNEVWFYRKLQISLFNDEIIFIFENDKVIDITICQYFLWLEIKNIYYFEAGTPEYKEVSAKLRRH</sequence>
<evidence type="ECO:0000313" key="2">
    <source>
        <dbReference type="Proteomes" id="UP000184364"/>
    </source>
</evidence>
<dbReference type="AlphaFoldDB" id="A0A1M6XQ35"/>
<organism evidence="1 2">
    <name type="scientific">Chryseobacterium polytrichastri</name>
    <dbReference type="NCBI Taxonomy" id="1302687"/>
    <lineage>
        <taxon>Bacteria</taxon>
        <taxon>Pseudomonadati</taxon>
        <taxon>Bacteroidota</taxon>
        <taxon>Flavobacteriia</taxon>
        <taxon>Flavobacteriales</taxon>
        <taxon>Weeksellaceae</taxon>
        <taxon>Chryseobacterium group</taxon>
        <taxon>Chryseobacterium</taxon>
    </lineage>
</organism>
<dbReference type="RefSeq" id="WP_073292613.1">
    <property type="nucleotide sequence ID" value="NZ_FRAV01000011.1"/>
</dbReference>
<name>A0A1M6XQ35_9FLAO</name>
<keyword evidence="2" id="KW-1185">Reference proteome</keyword>
<dbReference type="EMBL" id="FRAV01000011">
    <property type="protein sequence ID" value="SHL08112.1"/>
    <property type="molecule type" value="Genomic_DNA"/>
</dbReference>
<dbReference type="OrthoDB" id="1265007at2"/>
<dbReference type="STRING" id="1302687.SAMN05444267_101185"/>
<evidence type="ECO:0000313" key="1">
    <source>
        <dbReference type="EMBL" id="SHL08112.1"/>
    </source>
</evidence>
<proteinExistence type="predicted"/>
<dbReference type="Proteomes" id="UP000184364">
    <property type="component" value="Unassembled WGS sequence"/>
</dbReference>
<protein>
    <submittedName>
        <fullName evidence="1">Uncharacterized protein</fullName>
    </submittedName>
</protein>